<keyword evidence="4" id="KW-1185">Reference proteome</keyword>
<feature type="compositionally biased region" description="Low complexity" evidence="1">
    <location>
        <begin position="385"/>
        <end position="405"/>
    </location>
</feature>
<organism evidence="3 4">
    <name type="scientific">Acropora cervicornis</name>
    <name type="common">Staghorn coral</name>
    <dbReference type="NCBI Taxonomy" id="6130"/>
    <lineage>
        <taxon>Eukaryota</taxon>
        <taxon>Metazoa</taxon>
        <taxon>Cnidaria</taxon>
        <taxon>Anthozoa</taxon>
        <taxon>Hexacorallia</taxon>
        <taxon>Scleractinia</taxon>
        <taxon>Astrocoeniina</taxon>
        <taxon>Acroporidae</taxon>
        <taxon>Acropora</taxon>
    </lineage>
</organism>
<proteinExistence type="predicted"/>
<feature type="domain" description="Transcription factor TFIIIB component B'' Myb" evidence="2">
    <location>
        <begin position="468"/>
        <end position="531"/>
    </location>
</feature>
<evidence type="ECO:0000256" key="1">
    <source>
        <dbReference type="SAM" id="MobiDB-lite"/>
    </source>
</evidence>
<evidence type="ECO:0000259" key="2">
    <source>
        <dbReference type="Pfam" id="PF15963"/>
    </source>
</evidence>
<evidence type="ECO:0000313" key="4">
    <source>
        <dbReference type="Proteomes" id="UP001249851"/>
    </source>
</evidence>
<dbReference type="InterPro" id="IPR039467">
    <property type="entry name" value="TFIIIB_B''_Myb"/>
</dbReference>
<feature type="compositionally biased region" description="Low complexity" evidence="1">
    <location>
        <begin position="16"/>
        <end position="33"/>
    </location>
</feature>
<dbReference type="GO" id="GO:0000126">
    <property type="term" value="C:transcription factor TFIIIB complex"/>
    <property type="evidence" value="ECO:0007669"/>
    <property type="project" value="TreeGrafter"/>
</dbReference>
<feature type="compositionally biased region" description="Basic and acidic residues" evidence="1">
    <location>
        <begin position="125"/>
        <end position="143"/>
    </location>
</feature>
<feature type="compositionally biased region" description="Low complexity" evidence="1">
    <location>
        <begin position="65"/>
        <end position="77"/>
    </location>
</feature>
<feature type="compositionally biased region" description="Polar residues" evidence="1">
    <location>
        <begin position="36"/>
        <end position="55"/>
    </location>
</feature>
<dbReference type="PANTHER" id="PTHR22929">
    <property type="entry name" value="RNA POLYMERASE III TRANSCRIPTION INITIATION FACTOR B"/>
    <property type="match status" value="1"/>
</dbReference>
<dbReference type="GO" id="GO:0001156">
    <property type="term" value="F:TFIIIC-class transcription factor complex binding"/>
    <property type="evidence" value="ECO:0007669"/>
    <property type="project" value="TreeGrafter"/>
</dbReference>
<feature type="compositionally biased region" description="Basic residues" evidence="1">
    <location>
        <begin position="318"/>
        <end position="332"/>
    </location>
</feature>
<dbReference type="GO" id="GO:0070898">
    <property type="term" value="P:RNA polymerase III preinitiation complex assembly"/>
    <property type="evidence" value="ECO:0007669"/>
    <property type="project" value="TreeGrafter"/>
</dbReference>
<evidence type="ECO:0000313" key="3">
    <source>
        <dbReference type="EMBL" id="KAK2566445.1"/>
    </source>
</evidence>
<reference evidence="3" key="1">
    <citation type="journal article" date="2023" name="G3 (Bethesda)">
        <title>Whole genome assembly and annotation of the endangered Caribbean coral Acropora cervicornis.</title>
        <authorList>
            <person name="Selwyn J.D."/>
            <person name="Vollmer S.V."/>
        </authorList>
    </citation>
    <scope>NUCLEOTIDE SEQUENCE</scope>
    <source>
        <strain evidence="3">K2</strain>
    </source>
</reference>
<sequence>MRNRFKPNLNNSRAGLNSTSLSNKSSESTSDLTANLEAQNSLPKDGQEGSSTERTVTAEGDHDNPVTPTPSSAPASARLRRSRIKPTVVPVARTRAKAVKNRPQQGSEDGKETGLSDAQECTVSGKEDQHLDDDLQGSEECKSTVETSRCSSLKERNQENNVPCVPSLPVKDADQLSQAGVQEPIKKQSPSVNDKTNSENVTTLASGSVGPPSLLRRKRVLPNLGSASRRRHSSVSKENVERTFDVPEVHNEEVVAAENELGDVMPFDSSGNRSKEPLSLLQEEKSTEAFLPPTCTVVSDINSSKVDSVQEEEDIVVKRKGVKRKRSGRSHKLKEPTDPSQMTMEHLIYYNPKTNPMTSNLTGKRKKVGRSKNYIGNEDEEEQDVSMGNGNSSVSGSPTSVTQPTDNKETSNAEDDADDSAVAPRVKLDADGNIILDEESLLIPKETDKVVESSEVVYEDADQVTYGTYLKRGKVRRWSLEETQTFYKALSQVGTDFGLMLPLFPCRKRRELKAKFKKEEKVHRDLVEKALCK</sequence>
<dbReference type="AlphaFoldDB" id="A0AAD9QS90"/>
<dbReference type="Proteomes" id="UP001249851">
    <property type="component" value="Unassembled WGS sequence"/>
</dbReference>
<dbReference type="SUPFAM" id="SSF46689">
    <property type="entry name" value="Homeodomain-like"/>
    <property type="match status" value="1"/>
</dbReference>
<gene>
    <name evidence="3" type="ORF">P5673_009963</name>
</gene>
<dbReference type="InterPro" id="IPR009057">
    <property type="entry name" value="Homeodomain-like_sf"/>
</dbReference>
<feature type="region of interest" description="Disordered" evidence="1">
    <location>
        <begin position="309"/>
        <end position="424"/>
    </location>
</feature>
<feature type="compositionally biased region" description="Polar residues" evidence="1">
    <location>
        <begin position="188"/>
        <end position="206"/>
    </location>
</feature>
<feature type="region of interest" description="Disordered" evidence="1">
    <location>
        <begin position="1"/>
        <end position="244"/>
    </location>
</feature>
<dbReference type="PANTHER" id="PTHR22929:SF0">
    <property type="entry name" value="TRANSCRIPTION FACTOR TFIIIB COMPONENT B'' HOMOLOG"/>
    <property type="match status" value="1"/>
</dbReference>
<dbReference type="Pfam" id="PF15963">
    <property type="entry name" value="Myb_DNA-bind_7"/>
    <property type="match status" value="1"/>
</dbReference>
<dbReference type="EMBL" id="JARQWQ010000017">
    <property type="protein sequence ID" value="KAK2566445.1"/>
    <property type="molecule type" value="Genomic_DNA"/>
</dbReference>
<comment type="caution">
    <text evidence="3">The sequence shown here is derived from an EMBL/GenBank/DDBJ whole genome shotgun (WGS) entry which is preliminary data.</text>
</comment>
<protein>
    <submittedName>
        <fullName evidence="3">Transcription factor TFIIIB component B''-like protein</fullName>
    </submittedName>
</protein>
<name>A0AAD9QS90_ACRCE</name>
<reference evidence="3" key="2">
    <citation type="journal article" date="2023" name="Science">
        <title>Genomic signatures of disease resistance in endangered staghorn corals.</title>
        <authorList>
            <person name="Vollmer S.V."/>
            <person name="Selwyn J.D."/>
            <person name="Despard B.A."/>
            <person name="Roesel C.L."/>
        </authorList>
    </citation>
    <scope>NUCLEOTIDE SEQUENCE</scope>
    <source>
        <strain evidence="3">K2</strain>
    </source>
</reference>
<accession>A0AAD9QS90</accession>
<feature type="compositionally biased region" description="Polar residues" evidence="1">
    <location>
        <begin position="352"/>
        <end position="362"/>
    </location>
</feature>